<dbReference type="Gene3D" id="3.90.76.10">
    <property type="entry name" value="Dipeptide-binding Protein, Domain 1"/>
    <property type="match status" value="1"/>
</dbReference>
<dbReference type="GO" id="GO:0030288">
    <property type="term" value="C:outer membrane-bounded periplasmic space"/>
    <property type="evidence" value="ECO:0007669"/>
    <property type="project" value="UniProtKB-ARBA"/>
</dbReference>
<dbReference type="InterPro" id="IPR039424">
    <property type="entry name" value="SBP_5"/>
</dbReference>
<evidence type="ECO:0000259" key="1">
    <source>
        <dbReference type="Pfam" id="PF00496"/>
    </source>
</evidence>
<dbReference type="EMBL" id="LWID01000001">
    <property type="protein sequence ID" value="MDG6895505.1"/>
    <property type="molecule type" value="Genomic_DNA"/>
</dbReference>
<dbReference type="CDD" id="cd08493">
    <property type="entry name" value="PBP2_DppA_like"/>
    <property type="match status" value="1"/>
</dbReference>
<dbReference type="PANTHER" id="PTHR30290:SF28">
    <property type="entry name" value="ABC TRANSPORTER PERIPLASMIC-BINDING PROTEIN SAPA-RELATED"/>
    <property type="match status" value="1"/>
</dbReference>
<dbReference type="GO" id="GO:1904680">
    <property type="term" value="F:peptide transmembrane transporter activity"/>
    <property type="evidence" value="ECO:0007669"/>
    <property type="project" value="TreeGrafter"/>
</dbReference>
<gene>
    <name evidence="2" type="ORF">A6A20_07700</name>
</gene>
<feature type="domain" description="Solute-binding protein family 5" evidence="1">
    <location>
        <begin position="83"/>
        <end position="482"/>
    </location>
</feature>
<dbReference type="RefSeq" id="WP_279572889.1">
    <property type="nucleotide sequence ID" value="NZ_LWID01000001.1"/>
</dbReference>
<sequence>MLSIKSSFKTFFIVALLGALYATRLSSAPRIPAQVIDNGLIYCTYASGFSFNPQTAEAGVSMNVVTEQIYNKLFSQKNHNAQISPELAQSYHISPDGKRITINLRRGVKFHQTEWFTPTRDFNAEDVVFSLNRVLGKNDDLPTLDNVAVFDNRQYQIFNELAKKAHFPYFDSINLKAKIADVRATAPYQVQISLFEPDASILSHLASQYAVIFSREYALQLNADNNLAQLDLLPIGTGAYKVKEYARNQYIRLQRHQDYWQQAAKIDNIVVDISTYRTGRLTKLLNGECQIVAFPEVSQLGLFNEIDRGHQFNLKENEGMNLAFLAFNFNKPQMNDIKLRRAIAQSIDRQRIIDHIYYGTATLAENIIPHISWANISATGFNLKYSPKIARTWLAERQIVLNLWVINEDQVYNPAPMKMAEMIKFDLAQVGVNVHIQQVSRNYLVQQLKHKQANYDLILTGWLASPSDPDTFLRPILSCASKDDVTNLANWCYPLFDQAINQALIHSDQQQRIQDYQQAEQIVASQLPIIPLANVKQVFVFSKRIQGLEKWHFANINFAELWLQENHKEQQQ</sequence>
<protein>
    <submittedName>
        <fullName evidence="2">Peptide ABC transporter substrate-binding protein</fullName>
    </submittedName>
</protein>
<dbReference type="Pfam" id="PF00496">
    <property type="entry name" value="SBP_bac_5"/>
    <property type="match status" value="1"/>
</dbReference>
<dbReference type="Gene3D" id="3.40.190.10">
    <property type="entry name" value="Periplasmic binding protein-like II"/>
    <property type="match status" value="1"/>
</dbReference>
<dbReference type="InterPro" id="IPR000914">
    <property type="entry name" value="SBP_5_dom"/>
</dbReference>
<dbReference type="Gene3D" id="3.10.105.10">
    <property type="entry name" value="Dipeptide-binding Protein, Domain 3"/>
    <property type="match status" value="1"/>
</dbReference>
<keyword evidence="3" id="KW-1185">Reference proteome</keyword>
<name>A0A9X4PAC2_9PAST</name>
<dbReference type="Proteomes" id="UP001155500">
    <property type="component" value="Unassembled WGS sequence"/>
</dbReference>
<organism evidence="2 3">
    <name type="scientific">Volucribacter amazonae</name>
    <dbReference type="NCBI Taxonomy" id="256731"/>
    <lineage>
        <taxon>Bacteria</taxon>
        <taxon>Pseudomonadati</taxon>
        <taxon>Pseudomonadota</taxon>
        <taxon>Gammaproteobacteria</taxon>
        <taxon>Pasteurellales</taxon>
        <taxon>Pasteurellaceae</taxon>
        <taxon>Volucribacter</taxon>
    </lineage>
</organism>
<dbReference type="GO" id="GO:0043190">
    <property type="term" value="C:ATP-binding cassette (ABC) transporter complex"/>
    <property type="evidence" value="ECO:0007669"/>
    <property type="project" value="InterPro"/>
</dbReference>
<reference evidence="2" key="1">
    <citation type="submission" date="2016-03" db="EMBL/GenBank/DDBJ databases">
        <title>Co-evolution between Pasteurellaceae and their hosts.</title>
        <authorList>
            <person name="Hansen M.J."/>
            <person name="Bojesen A.M."/>
            <person name="Planet P."/>
        </authorList>
    </citation>
    <scope>NUCLEOTIDE SEQUENCE</scope>
    <source>
        <strain evidence="2">146/S8/89</strain>
    </source>
</reference>
<evidence type="ECO:0000313" key="3">
    <source>
        <dbReference type="Proteomes" id="UP001155500"/>
    </source>
</evidence>
<proteinExistence type="predicted"/>
<dbReference type="AlphaFoldDB" id="A0A9X4PAC2"/>
<dbReference type="SUPFAM" id="SSF53850">
    <property type="entry name" value="Periplasmic binding protein-like II"/>
    <property type="match status" value="1"/>
</dbReference>
<dbReference type="InterPro" id="IPR030678">
    <property type="entry name" value="Peptide/Ni-bd"/>
</dbReference>
<dbReference type="PANTHER" id="PTHR30290">
    <property type="entry name" value="PERIPLASMIC BINDING COMPONENT OF ABC TRANSPORTER"/>
    <property type="match status" value="1"/>
</dbReference>
<dbReference type="PIRSF" id="PIRSF002741">
    <property type="entry name" value="MppA"/>
    <property type="match status" value="1"/>
</dbReference>
<evidence type="ECO:0000313" key="2">
    <source>
        <dbReference type="EMBL" id="MDG6895505.1"/>
    </source>
</evidence>
<dbReference type="GO" id="GO:0015833">
    <property type="term" value="P:peptide transport"/>
    <property type="evidence" value="ECO:0007669"/>
    <property type="project" value="TreeGrafter"/>
</dbReference>
<accession>A0A9X4PAC2</accession>
<comment type="caution">
    <text evidence="2">The sequence shown here is derived from an EMBL/GenBank/DDBJ whole genome shotgun (WGS) entry which is preliminary data.</text>
</comment>